<feature type="transmembrane region" description="Helical" evidence="1">
    <location>
        <begin position="65"/>
        <end position="85"/>
    </location>
</feature>
<feature type="transmembrane region" description="Helical" evidence="1">
    <location>
        <begin position="216"/>
        <end position="235"/>
    </location>
</feature>
<proteinExistence type="predicted"/>
<evidence type="ECO:0000259" key="2">
    <source>
        <dbReference type="Pfam" id="PF01578"/>
    </source>
</evidence>
<feature type="domain" description="Cytochrome c assembly protein" evidence="2">
    <location>
        <begin position="66"/>
        <end position="267"/>
    </location>
</feature>
<sequence length="274" mass="31537">MSFLSQLLSYLLPILYLAVLFVYYRIYFKNERKYEDKTKIILLALLIVHGIEIVLRQLFLKAMPLSSAFDALSFLGFSILLVYYIIENTFENRASGFFILLVAFSPVLVSAFQHDWQAEHNPLLSNPTFTIHASLNIIGYTALAISAIYALLYLIQYRNIKKKRFNKIFDQLPPLAYLENMSKRSVLIGIVLMGIGILLGHLQTQKAFGQFFYSDPKVIITDLIWMAYFVVYLAAKFRNWSARIMAYLSIAGFIVLMVGMALVLTLGRSFHEFY</sequence>
<keyword evidence="1" id="KW-0472">Membrane</keyword>
<dbReference type="Pfam" id="PF01578">
    <property type="entry name" value="Cytochrom_C_asm"/>
    <property type="match status" value="1"/>
</dbReference>
<evidence type="ECO:0000313" key="3">
    <source>
        <dbReference type="EMBL" id="HHE55891.1"/>
    </source>
</evidence>
<name>A0A7V5H4U9_CALAY</name>
<organism evidence="3">
    <name type="scientific">Caldithrix abyssi</name>
    <dbReference type="NCBI Taxonomy" id="187145"/>
    <lineage>
        <taxon>Bacteria</taxon>
        <taxon>Pseudomonadati</taxon>
        <taxon>Calditrichota</taxon>
        <taxon>Calditrichia</taxon>
        <taxon>Calditrichales</taxon>
        <taxon>Calditrichaceae</taxon>
        <taxon>Caldithrix</taxon>
    </lineage>
</organism>
<dbReference type="InterPro" id="IPR002541">
    <property type="entry name" value="Cyt_c_assembly"/>
</dbReference>
<dbReference type="PANTHER" id="PTHR38034:SF1">
    <property type="entry name" value="INNER MEMBRANE PROTEIN YPJD"/>
    <property type="match status" value="1"/>
</dbReference>
<accession>A0A7V5H4U9</accession>
<feature type="transmembrane region" description="Helical" evidence="1">
    <location>
        <begin position="97"/>
        <end position="113"/>
    </location>
</feature>
<keyword evidence="1" id="KW-0812">Transmembrane</keyword>
<protein>
    <recommendedName>
        <fullName evidence="2">Cytochrome c assembly protein domain-containing protein</fullName>
    </recommendedName>
</protein>
<comment type="caution">
    <text evidence="3">The sequence shown here is derived from an EMBL/GenBank/DDBJ whole genome shotgun (WGS) entry which is preliminary data.</text>
</comment>
<feature type="transmembrane region" description="Helical" evidence="1">
    <location>
        <begin position="186"/>
        <end position="204"/>
    </location>
</feature>
<feature type="transmembrane region" description="Helical" evidence="1">
    <location>
        <begin position="40"/>
        <end position="59"/>
    </location>
</feature>
<reference evidence="3" key="1">
    <citation type="journal article" date="2020" name="mSystems">
        <title>Genome- and Community-Level Interaction Insights into Carbon Utilization and Element Cycling Functions of Hydrothermarchaeota in Hydrothermal Sediment.</title>
        <authorList>
            <person name="Zhou Z."/>
            <person name="Liu Y."/>
            <person name="Xu W."/>
            <person name="Pan J."/>
            <person name="Luo Z.H."/>
            <person name="Li M."/>
        </authorList>
    </citation>
    <scope>NUCLEOTIDE SEQUENCE [LARGE SCALE GENOMIC DNA]</scope>
    <source>
        <strain evidence="3">HyVt-76</strain>
    </source>
</reference>
<dbReference type="EMBL" id="DRTD01000665">
    <property type="protein sequence ID" value="HHE55891.1"/>
    <property type="molecule type" value="Genomic_DNA"/>
</dbReference>
<dbReference type="GO" id="GO:0017004">
    <property type="term" value="P:cytochrome complex assembly"/>
    <property type="evidence" value="ECO:0007669"/>
    <property type="project" value="InterPro"/>
</dbReference>
<dbReference type="GO" id="GO:0020037">
    <property type="term" value="F:heme binding"/>
    <property type="evidence" value="ECO:0007669"/>
    <property type="project" value="InterPro"/>
</dbReference>
<feature type="transmembrane region" description="Helical" evidence="1">
    <location>
        <begin position="133"/>
        <end position="155"/>
    </location>
</feature>
<dbReference type="InterPro" id="IPR052372">
    <property type="entry name" value="YpjD/HemX"/>
</dbReference>
<feature type="transmembrane region" description="Helical" evidence="1">
    <location>
        <begin position="247"/>
        <end position="267"/>
    </location>
</feature>
<dbReference type="PANTHER" id="PTHR38034">
    <property type="entry name" value="INNER MEMBRANE PROTEIN YPJD"/>
    <property type="match status" value="1"/>
</dbReference>
<evidence type="ECO:0000256" key="1">
    <source>
        <dbReference type="SAM" id="Phobius"/>
    </source>
</evidence>
<dbReference type="Proteomes" id="UP000886111">
    <property type="component" value="Unassembled WGS sequence"/>
</dbReference>
<feature type="transmembrane region" description="Helical" evidence="1">
    <location>
        <begin position="6"/>
        <end position="28"/>
    </location>
</feature>
<keyword evidence="1" id="KW-1133">Transmembrane helix</keyword>
<gene>
    <name evidence="3" type="ORF">ENL21_08920</name>
</gene>
<dbReference type="AlphaFoldDB" id="A0A7V5H4U9"/>